<evidence type="ECO:0000256" key="3">
    <source>
        <dbReference type="ARBA" id="ARBA00023204"/>
    </source>
</evidence>
<dbReference type="Pfam" id="PF07061">
    <property type="entry name" value="Swi5"/>
    <property type="match status" value="1"/>
</dbReference>
<reference evidence="5" key="2">
    <citation type="journal article" date="2022" name="Microbiol. Resour. Announc.">
        <title>Whole-Genome Sequence of Entomortierella parvispora E1425, a Mucoromycotan Fungus Associated with Burkholderiaceae-Related Endosymbiotic Bacteria.</title>
        <authorList>
            <person name="Herlambang A."/>
            <person name="Guo Y."/>
            <person name="Takashima Y."/>
            <person name="Narisawa K."/>
            <person name="Ohta H."/>
            <person name="Nishizawa T."/>
        </authorList>
    </citation>
    <scope>NUCLEOTIDE SEQUENCE</scope>
    <source>
        <strain evidence="5">E1425</strain>
    </source>
</reference>
<dbReference type="Gene3D" id="1.20.5.170">
    <property type="match status" value="1"/>
</dbReference>
<feature type="compositionally biased region" description="Polar residues" evidence="4">
    <location>
        <begin position="82"/>
        <end position="96"/>
    </location>
</feature>
<dbReference type="InterPro" id="IPR010760">
    <property type="entry name" value="DNA-repair_Swi5"/>
</dbReference>
<gene>
    <name evidence="5" type="ORF">EMPS_10888</name>
</gene>
<dbReference type="AlphaFoldDB" id="A0A9P3HKM3"/>
<dbReference type="GO" id="GO:0032798">
    <property type="term" value="C:Swi5-Sfr1 complex"/>
    <property type="evidence" value="ECO:0007669"/>
    <property type="project" value="TreeGrafter"/>
</dbReference>
<organism evidence="5 6">
    <name type="scientific">Entomortierella parvispora</name>
    <dbReference type="NCBI Taxonomy" id="205924"/>
    <lineage>
        <taxon>Eukaryota</taxon>
        <taxon>Fungi</taxon>
        <taxon>Fungi incertae sedis</taxon>
        <taxon>Mucoromycota</taxon>
        <taxon>Mortierellomycotina</taxon>
        <taxon>Mortierellomycetes</taxon>
        <taxon>Mortierellales</taxon>
        <taxon>Mortierellaceae</taxon>
        <taxon>Entomortierella</taxon>
    </lineage>
</organism>
<evidence type="ECO:0000313" key="5">
    <source>
        <dbReference type="EMBL" id="GJJ78529.1"/>
    </source>
</evidence>
<comment type="similarity">
    <text evidence="1">Belongs to the SWI5/SAE3 family.</text>
</comment>
<name>A0A9P3HKM3_9FUNG</name>
<dbReference type="Proteomes" id="UP000827284">
    <property type="component" value="Unassembled WGS sequence"/>
</dbReference>
<evidence type="ECO:0000256" key="4">
    <source>
        <dbReference type="SAM" id="MobiDB-lite"/>
    </source>
</evidence>
<feature type="compositionally biased region" description="Basic residues" evidence="4">
    <location>
        <begin position="13"/>
        <end position="22"/>
    </location>
</feature>
<comment type="caution">
    <text evidence="5">The sequence shown here is derived from an EMBL/GenBank/DDBJ whole genome shotgun (WGS) entry which is preliminary data.</text>
</comment>
<feature type="compositionally biased region" description="Basic and acidic residues" evidence="4">
    <location>
        <begin position="176"/>
        <end position="190"/>
    </location>
</feature>
<feature type="compositionally biased region" description="Low complexity" evidence="4">
    <location>
        <begin position="154"/>
        <end position="167"/>
    </location>
</feature>
<evidence type="ECO:0000313" key="6">
    <source>
        <dbReference type="Proteomes" id="UP000827284"/>
    </source>
</evidence>
<dbReference type="GO" id="GO:0034974">
    <property type="term" value="C:Swi5-Swi2 complex"/>
    <property type="evidence" value="ECO:0007669"/>
    <property type="project" value="TreeGrafter"/>
</dbReference>
<feature type="compositionally biased region" description="Basic and acidic residues" evidence="4">
    <location>
        <begin position="45"/>
        <end position="56"/>
    </location>
</feature>
<sequence length="269" mass="30714">METLRDHSPSQERHHRRHRNDHARHERHGENGGSSRHSPSPSLDPQRERRSDRSRDYSSPSSSSSSRRRQHSSNNFDEPHSSGRSSPAAPQNQQLMHDQEVEQEQSHIAELEMHPEESQQQPPLAVENRSSLDLVNSTSIAQPTDLIPSEARATSESTPTPLLSSTLQIEKHKSKRDSQEQHRKTEAKEDAKIQELKATILELERQEQEIIKSIRGEGSPNEIIDQRIRLLHEYNEIKDVGQIILGKCAEIEGTTIKSQYEKYGLDTDD</sequence>
<feature type="region of interest" description="Disordered" evidence="4">
    <location>
        <begin position="1"/>
        <end position="190"/>
    </location>
</feature>
<accession>A0A9P3HKM3</accession>
<keyword evidence="3" id="KW-0234">DNA repair</keyword>
<proteinExistence type="inferred from homology"/>
<feature type="compositionally biased region" description="Polar residues" evidence="4">
    <location>
        <begin position="118"/>
        <end position="142"/>
    </location>
</feature>
<protein>
    <submittedName>
        <fullName evidence="5">DNA repair protein Swi5/Sae3</fullName>
    </submittedName>
</protein>
<dbReference type="PANTHER" id="PTHR28529">
    <property type="entry name" value="DNA REPAIR PROTEIN SWI5 HOMOLOG"/>
    <property type="match status" value="1"/>
</dbReference>
<dbReference type="PANTHER" id="PTHR28529:SF2">
    <property type="entry name" value="DNA REPAIR PROTEIN SWI5 HOMOLOG"/>
    <property type="match status" value="1"/>
</dbReference>
<keyword evidence="2" id="KW-0227">DNA damage</keyword>
<keyword evidence="6" id="KW-1185">Reference proteome</keyword>
<dbReference type="EMBL" id="BQFW01000015">
    <property type="protein sequence ID" value="GJJ78529.1"/>
    <property type="molecule type" value="Genomic_DNA"/>
</dbReference>
<feature type="compositionally biased region" description="Basic and acidic residues" evidence="4">
    <location>
        <begin position="1"/>
        <end position="12"/>
    </location>
</feature>
<dbReference type="OrthoDB" id="255837at2759"/>
<evidence type="ECO:0000256" key="2">
    <source>
        <dbReference type="ARBA" id="ARBA00022763"/>
    </source>
</evidence>
<evidence type="ECO:0000256" key="1">
    <source>
        <dbReference type="ARBA" id="ARBA00008060"/>
    </source>
</evidence>
<feature type="compositionally biased region" description="Basic and acidic residues" evidence="4">
    <location>
        <begin position="97"/>
        <end position="117"/>
    </location>
</feature>
<dbReference type="GO" id="GO:0000724">
    <property type="term" value="P:double-strand break repair via homologous recombination"/>
    <property type="evidence" value="ECO:0007669"/>
    <property type="project" value="TreeGrafter"/>
</dbReference>
<reference evidence="5" key="1">
    <citation type="submission" date="2021-11" db="EMBL/GenBank/DDBJ databases">
        <authorList>
            <person name="Herlambang A."/>
            <person name="Guo Y."/>
            <person name="Takashima Y."/>
            <person name="Nishizawa T."/>
        </authorList>
    </citation>
    <scope>NUCLEOTIDE SEQUENCE</scope>
    <source>
        <strain evidence="5">E1425</strain>
    </source>
</reference>
<feature type="compositionally biased region" description="Polar residues" evidence="4">
    <location>
        <begin position="33"/>
        <end position="43"/>
    </location>
</feature>